<comment type="similarity">
    <text evidence="4">Belongs to the cytochrome P450 family.</text>
</comment>
<evidence type="ECO:0000256" key="10">
    <source>
        <dbReference type="ARBA" id="ARBA00023004"/>
    </source>
</evidence>
<evidence type="ECO:0000256" key="3">
    <source>
        <dbReference type="ARBA" id="ARBA00004721"/>
    </source>
</evidence>
<gene>
    <name evidence="14" type="ORF">EDD18DRAFT_1273795</name>
</gene>
<evidence type="ECO:0000256" key="5">
    <source>
        <dbReference type="ARBA" id="ARBA00022617"/>
    </source>
</evidence>
<comment type="pathway">
    <text evidence="3">Secondary metabolite biosynthesis; terpenoid biosynthesis.</text>
</comment>
<evidence type="ECO:0000256" key="6">
    <source>
        <dbReference type="ARBA" id="ARBA00022692"/>
    </source>
</evidence>
<evidence type="ECO:0000256" key="8">
    <source>
        <dbReference type="ARBA" id="ARBA00022989"/>
    </source>
</evidence>
<evidence type="ECO:0000256" key="2">
    <source>
        <dbReference type="ARBA" id="ARBA00004370"/>
    </source>
</evidence>
<organism evidence="14 15">
    <name type="scientific">Armillaria luteobubalina</name>
    <dbReference type="NCBI Taxonomy" id="153913"/>
    <lineage>
        <taxon>Eukaryota</taxon>
        <taxon>Fungi</taxon>
        <taxon>Dikarya</taxon>
        <taxon>Basidiomycota</taxon>
        <taxon>Agaricomycotina</taxon>
        <taxon>Agaricomycetes</taxon>
        <taxon>Agaricomycetidae</taxon>
        <taxon>Agaricales</taxon>
        <taxon>Marasmiineae</taxon>
        <taxon>Physalacriaceae</taxon>
        <taxon>Armillaria</taxon>
    </lineage>
</organism>
<evidence type="ECO:0000256" key="4">
    <source>
        <dbReference type="ARBA" id="ARBA00010617"/>
    </source>
</evidence>
<accession>A0AA39QPI1</accession>
<evidence type="ECO:0000256" key="11">
    <source>
        <dbReference type="ARBA" id="ARBA00023033"/>
    </source>
</evidence>
<evidence type="ECO:0000313" key="15">
    <source>
        <dbReference type="Proteomes" id="UP001175228"/>
    </source>
</evidence>
<dbReference type="InterPro" id="IPR036396">
    <property type="entry name" value="Cyt_P450_sf"/>
</dbReference>
<keyword evidence="10" id="KW-0408">Iron</keyword>
<comment type="cofactor">
    <cofactor evidence="1">
        <name>heme</name>
        <dbReference type="ChEBI" id="CHEBI:30413"/>
    </cofactor>
</comment>
<dbReference type="Proteomes" id="UP001175228">
    <property type="component" value="Unassembled WGS sequence"/>
</dbReference>
<protein>
    <submittedName>
        <fullName evidence="14">Cytochrome P450</fullName>
    </submittedName>
</protein>
<dbReference type="InterPro" id="IPR001128">
    <property type="entry name" value="Cyt_P450"/>
</dbReference>
<keyword evidence="6 13" id="KW-0812">Transmembrane</keyword>
<sequence>MSLFYVAFASIVVVAWLGWWFKRVSVKHISGPPSPSFWLGHELVLRSQEEFGVLETKWRREYGNVYRIGGCFGQDLLVVSDPKALEHVFHPSRPYPKTSDAKFIFGLILGGFGGLIVAEKEEHHRQRKILNPAFSPANLRHSRVILQQCSDKVSLFLRCTMSEPIDVHHWMNRVSLDIIGAFRYEFGSLDGRETELEVTMKHILTASQANPSTVELMVVSLIRILPDSVLNILKFFPTREIRQLSSVGETGRKIAREILAVPGVHDETDKDIIDMLSKTFLIAGHETTATTLSWLLYELAAHPEHQSKIREEVKHSYHDDYDSLPFLNAVIKESLRLHPILHTPTRTAPHDDVLPLSGSKTLAIPNGQTILCSAYLYNRLPSIWGADAEEWNPARFLDKNIPVSLGVYANFHCSFTNLSLTLIYRWQFAIMEVQTIVANLIQNFEFRLPEGVVMQHFPGAQLIMPVVKGEAHLGARIPLKVTSLE</sequence>
<feature type="transmembrane region" description="Helical" evidence="13">
    <location>
        <begin position="5"/>
        <end position="21"/>
    </location>
</feature>
<comment type="caution">
    <text evidence="14">The sequence shown here is derived from an EMBL/GenBank/DDBJ whole genome shotgun (WGS) entry which is preliminary data.</text>
</comment>
<reference evidence="14" key="1">
    <citation type="submission" date="2023-06" db="EMBL/GenBank/DDBJ databases">
        <authorList>
            <consortium name="Lawrence Berkeley National Laboratory"/>
            <person name="Ahrendt S."/>
            <person name="Sahu N."/>
            <person name="Indic B."/>
            <person name="Wong-Bajracharya J."/>
            <person name="Merenyi Z."/>
            <person name="Ke H.-M."/>
            <person name="Monk M."/>
            <person name="Kocsube S."/>
            <person name="Drula E."/>
            <person name="Lipzen A."/>
            <person name="Balint B."/>
            <person name="Henrissat B."/>
            <person name="Andreopoulos B."/>
            <person name="Martin F.M."/>
            <person name="Harder C.B."/>
            <person name="Rigling D."/>
            <person name="Ford K.L."/>
            <person name="Foster G.D."/>
            <person name="Pangilinan J."/>
            <person name="Papanicolaou A."/>
            <person name="Barry K."/>
            <person name="LaButti K."/>
            <person name="Viragh M."/>
            <person name="Koriabine M."/>
            <person name="Yan M."/>
            <person name="Riley R."/>
            <person name="Champramary S."/>
            <person name="Plett K.L."/>
            <person name="Tsai I.J."/>
            <person name="Slot J."/>
            <person name="Sipos G."/>
            <person name="Plett J."/>
            <person name="Nagy L.G."/>
            <person name="Grigoriev I.V."/>
        </authorList>
    </citation>
    <scope>NUCLEOTIDE SEQUENCE</scope>
    <source>
        <strain evidence="14">HWK02</strain>
    </source>
</reference>
<dbReference type="EMBL" id="JAUEPU010000001">
    <property type="protein sequence ID" value="KAK0506737.1"/>
    <property type="molecule type" value="Genomic_DNA"/>
</dbReference>
<dbReference type="GO" id="GO:0005506">
    <property type="term" value="F:iron ion binding"/>
    <property type="evidence" value="ECO:0007669"/>
    <property type="project" value="InterPro"/>
</dbReference>
<name>A0AA39QPI1_9AGAR</name>
<keyword evidence="8 13" id="KW-1133">Transmembrane helix</keyword>
<dbReference type="PANTHER" id="PTHR24305:SF166">
    <property type="entry name" value="CYTOCHROME P450 12A4, MITOCHONDRIAL-RELATED"/>
    <property type="match status" value="1"/>
</dbReference>
<keyword evidence="12 13" id="KW-0472">Membrane</keyword>
<dbReference type="GO" id="GO:0004497">
    <property type="term" value="F:monooxygenase activity"/>
    <property type="evidence" value="ECO:0007669"/>
    <property type="project" value="UniProtKB-KW"/>
</dbReference>
<dbReference type="Pfam" id="PF00067">
    <property type="entry name" value="p450"/>
    <property type="match status" value="1"/>
</dbReference>
<dbReference type="GO" id="GO:0016705">
    <property type="term" value="F:oxidoreductase activity, acting on paired donors, with incorporation or reduction of molecular oxygen"/>
    <property type="evidence" value="ECO:0007669"/>
    <property type="project" value="InterPro"/>
</dbReference>
<keyword evidence="5" id="KW-0349">Heme</keyword>
<dbReference type="GO" id="GO:0016020">
    <property type="term" value="C:membrane"/>
    <property type="evidence" value="ECO:0007669"/>
    <property type="project" value="UniProtKB-SubCell"/>
</dbReference>
<dbReference type="PANTHER" id="PTHR24305">
    <property type="entry name" value="CYTOCHROME P450"/>
    <property type="match status" value="1"/>
</dbReference>
<dbReference type="SUPFAM" id="SSF48264">
    <property type="entry name" value="Cytochrome P450"/>
    <property type="match status" value="1"/>
</dbReference>
<dbReference type="AlphaFoldDB" id="A0AA39QPI1"/>
<evidence type="ECO:0000256" key="12">
    <source>
        <dbReference type="ARBA" id="ARBA00023136"/>
    </source>
</evidence>
<dbReference type="InterPro" id="IPR050121">
    <property type="entry name" value="Cytochrome_P450_monoxygenase"/>
</dbReference>
<dbReference type="PRINTS" id="PR00385">
    <property type="entry name" value="P450"/>
</dbReference>
<evidence type="ECO:0000256" key="13">
    <source>
        <dbReference type="SAM" id="Phobius"/>
    </source>
</evidence>
<evidence type="ECO:0000256" key="9">
    <source>
        <dbReference type="ARBA" id="ARBA00023002"/>
    </source>
</evidence>
<proteinExistence type="inferred from homology"/>
<dbReference type="InterPro" id="IPR002401">
    <property type="entry name" value="Cyt_P450_E_grp-I"/>
</dbReference>
<keyword evidence="15" id="KW-1185">Reference proteome</keyword>
<comment type="subcellular location">
    <subcellularLocation>
        <location evidence="2">Membrane</location>
    </subcellularLocation>
</comment>
<keyword evidence="9" id="KW-0560">Oxidoreductase</keyword>
<keyword evidence="11" id="KW-0503">Monooxygenase</keyword>
<keyword evidence="7" id="KW-0479">Metal-binding</keyword>
<evidence type="ECO:0000256" key="1">
    <source>
        <dbReference type="ARBA" id="ARBA00001971"/>
    </source>
</evidence>
<dbReference type="Gene3D" id="1.10.630.10">
    <property type="entry name" value="Cytochrome P450"/>
    <property type="match status" value="1"/>
</dbReference>
<dbReference type="PRINTS" id="PR00463">
    <property type="entry name" value="EP450I"/>
</dbReference>
<evidence type="ECO:0000256" key="7">
    <source>
        <dbReference type="ARBA" id="ARBA00022723"/>
    </source>
</evidence>
<dbReference type="GO" id="GO:0020037">
    <property type="term" value="F:heme binding"/>
    <property type="evidence" value="ECO:0007669"/>
    <property type="project" value="InterPro"/>
</dbReference>
<evidence type="ECO:0000313" key="14">
    <source>
        <dbReference type="EMBL" id="KAK0506737.1"/>
    </source>
</evidence>